<evidence type="ECO:0000313" key="6">
    <source>
        <dbReference type="Proteomes" id="UP001158067"/>
    </source>
</evidence>
<keyword evidence="2" id="KW-0808">Transferase</keyword>
<protein>
    <submittedName>
        <fullName evidence="5">Methyltransferase domain-containing protein</fullName>
    </submittedName>
</protein>
<dbReference type="Proteomes" id="UP001158067">
    <property type="component" value="Unassembled WGS sequence"/>
</dbReference>
<reference evidence="5 6" key="1">
    <citation type="submission" date="2017-05" db="EMBL/GenBank/DDBJ databases">
        <authorList>
            <person name="Varghese N."/>
            <person name="Submissions S."/>
        </authorList>
    </citation>
    <scope>NUCLEOTIDE SEQUENCE [LARGE SCALE GENOMIC DNA]</scope>
    <source>
        <strain evidence="5 6">DSM 25457</strain>
    </source>
</reference>
<dbReference type="EMBL" id="FXUG01000003">
    <property type="protein sequence ID" value="SMP51642.1"/>
    <property type="molecule type" value="Genomic_DNA"/>
</dbReference>
<evidence type="ECO:0000259" key="4">
    <source>
        <dbReference type="Pfam" id="PF13847"/>
    </source>
</evidence>
<dbReference type="PANTHER" id="PTHR43464:SF19">
    <property type="entry name" value="UBIQUINONE BIOSYNTHESIS O-METHYLTRANSFERASE, MITOCHONDRIAL"/>
    <property type="match status" value="1"/>
</dbReference>
<keyword evidence="3" id="KW-0949">S-adenosyl-L-methionine</keyword>
<dbReference type="PANTHER" id="PTHR43464">
    <property type="entry name" value="METHYLTRANSFERASE"/>
    <property type="match status" value="1"/>
</dbReference>
<evidence type="ECO:0000256" key="2">
    <source>
        <dbReference type="ARBA" id="ARBA00022679"/>
    </source>
</evidence>
<evidence type="ECO:0000256" key="3">
    <source>
        <dbReference type="ARBA" id="ARBA00022691"/>
    </source>
</evidence>
<dbReference type="InterPro" id="IPR025714">
    <property type="entry name" value="Methyltranfer_dom"/>
</dbReference>
<dbReference type="Pfam" id="PF13847">
    <property type="entry name" value="Methyltransf_31"/>
    <property type="match status" value="1"/>
</dbReference>
<keyword evidence="6" id="KW-1185">Reference proteome</keyword>
<gene>
    <name evidence="5" type="ORF">SAMN06265222_103308</name>
</gene>
<comment type="caution">
    <text evidence="5">The sequence shown here is derived from an EMBL/GenBank/DDBJ whole genome shotgun (WGS) entry which is preliminary data.</text>
</comment>
<keyword evidence="1 5" id="KW-0489">Methyltransferase</keyword>
<evidence type="ECO:0000256" key="1">
    <source>
        <dbReference type="ARBA" id="ARBA00022603"/>
    </source>
</evidence>
<evidence type="ECO:0000313" key="5">
    <source>
        <dbReference type="EMBL" id="SMP51642.1"/>
    </source>
</evidence>
<dbReference type="GO" id="GO:0032259">
    <property type="term" value="P:methylation"/>
    <property type="evidence" value="ECO:0007669"/>
    <property type="project" value="UniProtKB-KW"/>
</dbReference>
<name>A0ABY1PWV9_9BACT</name>
<accession>A0ABY1PWV9</accession>
<dbReference type="GO" id="GO:0008168">
    <property type="term" value="F:methyltransferase activity"/>
    <property type="evidence" value="ECO:0007669"/>
    <property type="project" value="UniProtKB-KW"/>
</dbReference>
<dbReference type="CDD" id="cd02440">
    <property type="entry name" value="AdoMet_MTases"/>
    <property type="match status" value="1"/>
</dbReference>
<dbReference type="InterPro" id="IPR029063">
    <property type="entry name" value="SAM-dependent_MTases_sf"/>
</dbReference>
<dbReference type="RefSeq" id="WP_283432094.1">
    <property type="nucleotide sequence ID" value="NZ_FXUG01000003.1"/>
</dbReference>
<dbReference type="SUPFAM" id="SSF53335">
    <property type="entry name" value="S-adenosyl-L-methionine-dependent methyltransferases"/>
    <property type="match status" value="1"/>
</dbReference>
<feature type="domain" description="Methyltransferase" evidence="4">
    <location>
        <begin position="50"/>
        <end position="172"/>
    </location>
</feature>
<sequence>MLPRVCEPTPDDPQADADAYLAMDNDAVNRQFVADLLASPNEAPAVGPLVIDLGCGPALIPIRLCEMYDQLPSAKPLPYLHVMGIDCCVEMLDLARFELEMAGRVDQIELQQIDLSDPEGLHTEIADTIICNTVLHHLETPANAIDLAIRALKPGGRLFVRDLVRPATPEDVEELVAKHTGQDPTAAVPDAPLSPAQLLRQSLRAALTLDEIRETVSQFDIPSHCVEMTSDRHWTLDWQKPKDE</sequence>
<organism evidence="5 6">
    <name type="scientific">Neorhodopirellula lusitana</name>
    <dbReference type="NCBI Taxonomy" id="445327"/>
    <lineage>
        <taxon>Bacteria</taxon>
        <taxon>Pseudomonadati</taxon>
        <taxon>Planctomycetota</taxon>
        <taxon>Planctomycetia</taxon>
        <taxon>Pirellulales</taxon>
        <taxon>Pirellulaceae</taxon>
        <taxon>Neorhodopirellula</taxon>
    </lineage>
</organism>
<proteinExistence type="predicted"/>
<dbReference type="Gene3D" id="3.40.50.150">
    <property type="entry name" value="Vaccinia Virus protein VP39"/>
    <property type="match status" value="1"/>
</dbReference>